<feature type="domain" description="CR-type" evidence="8">
    <location>
        <begin position="86"/>
        <end position="169"/>
    </location>
</feature>
<dbReference type="GO" id="GO:0006457">
    <property type="term" value="P:protein folding"/>
    <property type="evidence" value="ECO:0007669"/>
    <property type="project" value="InterPro"/>
</dbReference>
<dbReference type="InterPro" id="IPR008971">
    <property type="entry name" value="HSP40/DnaJ_pept-bd"/>
</dbReference>
<comment type="caution">
    <text evidence="9">The sequence shown here is derived from an EMBL/GenBank/DDBJ whole genome shotgun (WGS) entry which is preliminary data.</text>
</comment>
<dbReference type="OrthoDB" id="550424at2759"/>
<feature type="domain" description="J" evidence="7">
    <location>
        <begin position="1"/>
        <end position="31"/>
    </location>
</feature>
<keyword evidence="4 5" id="KW-0862">Zinc</keyword>
<dbReference type="Pfam" id="PF01556">
    <property type="entry name" value="DnaJ_C"/>
    <property type="match status" value="1"/>
</dbReference>
<dbReference type="Pfam" id="PF00684">
    <property type="entry name" value="DnaJ_CXXCXGXG"/>
    <property type="match status" value="1"/>
</dbReference>
<dbReference type="GO" id="GO:0030544">
    <property type="term" value="F:Hsp70 protein binding"/>
    <property type="evidence" value="ECO:0007669"/>
    <property type="project" value="InterPro"/>
</dbReference>
<keyword evidence="2" id="KW-0677">Repeat</keyword>
<dbReference type="CDD" id="cd10747">
    <property type="entry name" value="DnaJ_C"/>
    <property type="match status" value="1"/>
</dbReference>
<dbReference type="FunFam" id="2.10.230.10:FF:000001">
    <property type="entry name" value="DnaJ subfamily A member 2"/>
    <property type="match status" value="1"/>
</dbReference>
<proteinExistence type="predicted"/>
<dbReference type="InterPro" id="IPR036410">
    <property type="entry name" value="HSP_DnaJ_Cys-rich_dom_sf"/>
</dbReference>
<name>A0A9N9EI71_9GLOM</name>
<evidence type="ECO:0000259" key="7">
    <source>
        <dbReference type="PROSITE" id="PS50076"/>
    </source>
</evidence>
<dbReference type="PROSITE" id="PS51188">
    <property type="entry name" value="ZF_CR"/>
    <property type="match status" value="1"/>
</dbReference>
<evidence type="ECO:0000313" key="10">
    <source>
        <dbReference type="Proteomes" id="UP000789508"/>
    </source>
</evidence>
<dbReference type="Proteomes" id="UP000789508">
    <property type="component" value="Unassembled WGS sequence"/>
</dbReference>
<evidence type="ECO:0000256" key="2">
    <source>
        <dbReference type="ARBA" id="ARBA00022737"/>
    </source>
</evidence>
<protein>
    <submittedName>
        <fullName evidence="9">11038_t:CDS:1</fullName>
    </submittedName>
</protein>
<dbReference type="CDD" id="cd10719">
    <property type="entry name" value="DnaJ_zf"/>
    <property type="match status" value="1"/>
</dbReference>
<evidence type="ECO:0000313" key="9">
    <source>
        <dbReference type="EMBL" id="CAG8678056.1"/>
    </source>
</evidence>
<organism evidence="9 10">
    <name type="scientific">Ambispora leptoticha</name>
    <dbReference type="NCBI Taxonomy" id="144679"/>
    <lineage>
        <taxon>Eukaryota</taxon>
        <taxon>Fungi</taxon>
        <taxon>Fungi incertae sedis</taxon>
        <taxon>Mucoromycota</taxon>
        <taxon>Glomeromycotina</taxon>
        <taxon>Glomeromycetes</taxon>
        <taxon>Archaeosporales</taxon>
        <taxon>Ambisporaceae</taxon>
        <taxon>Ambispora</taxon>
    </lineage>
</organism>
<dbReference type="AlphaFoldDB" id="A0A9N9EI71"/>
<feature type="zinc finger region" description="CR-type" evidence="5">
    <location>
        <begin position="86"/>
        <end position="169"/>
    </location>
</feature>
<dbReference type="FunFam" id="2.60.260.20:FF:000068">
    <property type="entry name" value="Chaperone protein dnaJ 3"/>
    <property type="match status" value="1"/>
</dbReference>
<dbReference type="InterPro" id="IPR001623">
    <property type="entry name" value="DnaJ_domain"/>
</dbReference>
<dbReference type="InterPro" id="IPR001305">
    <property type="entry name" value="HSP_DnaJ_Cys-rich_dom"/>
</dbReference>
<reference evidence="9" key="1">
    <citation type="submission" date="2021-06" db="EMBL/GenBank/DDBJ databases">
        <authorList>
            <person name="Kallberg Y."/>
            <person name="Tangrot J."/>
            <person name="Rosling A."/>
        </authorList>
    </citation>
    <scope>NUCLEOTIDE SEQUENCE</scope>
    <source>
        <strain evidence="9">FL130A</strain>
    </source>
</reference>
<accession>A0A9N9EI71</accession>
<dbReference type="SUPFAM" id="SSF46565">
    <property type="entry name" value="Chaperone J-domain"/>
    <property type="match status" value="1"/>
</dbReference>
<evidence type="ECO:0000256" key="1">
    <source>
        <dbReference type="ARBA" id="ARBA00022723"/>
    </source>
</evidence>
<keyword evidence="1 5" id="KW-0479">Metal-binding</keyword>
<evidence type="ECO:0000256" key="4">
    <source>
        <dbReference type="ARBA" id="ARBA00022833"/>
    </source>
</evidence>
<dbReference type="PRINTS" id="PR00625">
    <property type="entry name" value="JDOMAIN"/>
</dbReference>
<dbReference type="InterPro" id="IPR018253">
    <property type="entry name" value="DnaJ_domain_CS"/>
</dbReference>
<dbReference type="InterPro" id="IPR002939">
    <property type="entry name" value="DnaJ_C"/>
</dbReference>
<dbReference type="Pfam" id="PF00226">
    <property type="entry name" value="DnaJ"/>
    <property type="match status" value="1"/>
</dbReference>
<dbReference type="Gene3D" id="2.10.230.10">
    <property type="entry name" value="Heat shock protein DnaJ, cysteine-rich domain"/>
    <property type="match status" value="1"/>
</dbReference>
<dbReference type="SUPFAM" id="SSF57938">
    <property type="entry name" value="DnaJ/Hsp40 cysteine-rich domain"/>
    <property type="match status" value="1"/>
</dbReference>
<evidence type="ECO:0000256" key="5">
    <source>
        <dbReference type="PROSITE-ProRule" id="PRU00546"/>
    </source>
</evidence>
<evidence type="ECO:0000256" key="6">
    <source>
        <dbReference type="SAM" id="MobiDB-lite"/>
    </source>
</evidence>
<evidence type="ECO:0000256" key="3">
    <source>
        <dbReference type="ARBA" id="ARBA00022771"/>
    </source>
</evidence>
<dbReference type="PROSITE" id="PS00636">
    <property type="entry name" value="DNAJ_1"/>
    <property type="match status" value="1"/>
</dbReference>
<dbReference type="Gene3D" id="1.10.287.110">
    <property type="entry name" value="DnaJ domain"/>
    <property type="match status" value="1"/>
</dbReference>
<dbReference type="GO" id="GO:0051082">
    <property type="term" value="F:unfolded protein binding"/>
    <property type="evidence" value="ECO:0007669"/>
    <property type="project" value="InterPro"/>
</dbReference>
<keyword evidence="10" id="KW-1185">Reference proteome</keyword>
<feature type="region of interest" description="Disordered" evidence="6">
    <location>
        <begin position="321"/>
        <end position="340"/>
    </location>
</feature>
<feature type="non-terminal residue" evidence="9">
    <location>
        <position position="1"/>
    </location>
</feature>
<keyword evidence="3 5" id="KW-0863">Zinc-finger</keyword>
<dbReference type="Gene3D" id="2.60.260.20">
    <property type="entry name" value="Urease metallochaperone UreE, N-terminal domain"/>
    <property type="match status" value="2"/>
</dbReference>
<evidence type="ECO:0000259" key="8">
    <source>
        <dbReference type="PROSITE" id="PS51188"/>
    </source>
</evidence>
<dbReference type="EMBL" id="CAJVPS010013622">
    <property type="protein sequence ID" value="CAG8678056.1"/>
    <property type="molecule type" value="Genomic_DNA"/>
</dbReference>
<dbReference type="InterPro" id="IPR044713">
    <property type="entry name" value="DNJA1/2-like"/>
</dbReference>
<gene>
    <name evidence="9" type="ORF">ALEPTO_LOCUS10777</name>
</gene>
<dbReference type="InterPro" id="IPR036869">
    <property type="entry name" value="J_dom_sf"/>
</dbReference>
<sequence>NPDAADKFKEIAHAYDILSDSEKRAKYDRFGEEGVGEGGVSPEDLFSSFFGGGFGFPASRSARTGPKKGKDLNHSIKVSLEELYSGKTTKLSLNKTVICQKCEGLGGKKGAVKKCDTCNGTGVRLIVRQLGPMLQQIQQYCNDCNGEGTVIRENDKCKTCNAKKTVNERKVLEVHIDKGMRNGQKITFAGEADQKPGEEPGDVIIELHEKPHDRFTRRGDDLFYTAKIDLLTALAGQYKALAGYGMPSYRHHNYGNLLIKFDIEFPEPHWTSPANIAKLEEILPKRPTLDLDLQNDSIEDLTLQDLSIDEQQKAAHILANGVEDDDDEESHGHGVQCAQQ</sequence>
<dbReference type="SUPFAM" id="SSF49493">
    <property type="entry name" value="HSP40/DnaJ peptide-binding domain"/>
    <property type="match status" value="2"/>
</dbReference>
<dbReference type="PANTHER" id="PTHR43888">
    <property type="entry name" value="DNAJ-LIKE-2, ISOFORM A-RELATED"/>
    <property type="match status" value="1"/>
</dbReference>
<dbReference type="GO" id="GO:0008270">
    <property type="term" value="F:zinc ion binding"/>
    <property type="evidence" value="ECO:0007669"/>
    <property type="project" value="UniProtKB-KW"/>
</dbReference>
<dbReference type="PROSITE" id="PS50076">
    <property type="entry name" value="DNAJ_2"/>
    <property type="match status" value="1"/>
</dbReference>